<feature type="region of interest" description="Disordered" evidence="10">
    <location>
        <begin position="130"/>
        <end position="158"/>
    </location>
</feature>
<keyword evidence="3" id="KW-0808">Transferase</keyword>
<feature type="compositionally biased region" description="Basic residues" evidence="10">
    <location>
        <begin position="217"/>
        <end position="228"/>
    </location>
</feature>
<sequence>MMNASHSSAARLSDVESTRWPWPKWSTGLDAFCDSAKKAIRRIGSKLQLEEEEDEEEEEEKEEKGYFRPFSAASPTKIRLSPYDLSLGGVGREEEEDFQEGGVGDSDSGGSLSHVSVSTSLEHNYGYTHRRVENTHRPYPDELYPGKGPPSTRNTSPEIDVVAYFTGDEYNDGEGHERLYENHREEYFVNCEARGRSRKRMAGPIVRTSSPSPVAKERKKSKSSRRRSSSHEGEDPAERERRREERRERRKRKAEKEGKRARDARESVDEAGRREGREKKERYRQKKEPSPLPPPQQQLASKKVVEVVRKDKKNRYSVEDVLGISSSRSRSISLRRPRRVRSNHSLRATRSDARLRPDPRLKVAPDGIHRNSTRPAKDLSKLAPATSTGQRHHKHHDDHSTPELRALCQRCTQKKEKREKKKQAELNIEIVPEPAAVPVAAPKRVEVRIQEPKVERKREDKAKVRISEPVKPILKRSKQVSGLTAEKPEKLVQCITCLADDIPYNEAAHLACDHSWCHECLKRIFTLSLTDPAHMPPKCCNDEHVPLKHVDKLLSYQTKKLWNKKYIEYTTSNRIYCPEVNCGEWIQPKDIEAGVGKCSRCKTKVCALCNGKAHGDGECPKDEDLMQFIETAKQNKFQRCYSCRAVVELERGCNHMTWVYPALWSMPYTNDYLSCRCTAEFCYICGEKWKTCNCPWFNYEPEEDDYVVPIWNPDQPPPPLPAEFAERREQRARAREEQLRADEEFARRLAQEEGARAPVTPGYSDEYYLPSPLQIDALATLGTIGTGLRNGIRRLAADYVQATQAARDPAPSLTLTPTRVPRLQQPPRVERRRTEPPRIRHNRSREEIRENLVNLLQEAEELEPRPSPIRVEPEPLHPKTPQLLLLPAPPAPAPAPAPPPSRYLSEARQAHVEEYLRNLEIPEPEPVSPIYEESRMQLSRRRRNHNSAAEYDLDIDRRELIDASFWRAPAPAPRDPVADWRPRGLNTGRLGLNDPWHQHPAHAHPMFRRAMTTGEVPRRWGAERRGY</sequence>
<dbReference type="Gene3D" id="1.20.120.1750">
    <property type="match status" value="1"/>
</dbReference>
<keyword evidence="4" id="KW-0479">Metal-binding</keyword>
<evidence type="ECO:0000256" key="1">
    <source>
        <dbReference type="ARBA" id="ARBA00001798"/>
    </source>
</evidence>
<evidence type="ECO:0000256" key="6">
    <source>
        <dbReference type="ARBA" id="ARBA00022771"/>
    </source>
</evidence>
<feature type="compositionally biased region" description="Basic residues" evidence="10">
    <location>
        <begin position="333"/>
        <end position="344"/>
    </location>
</feature>
<dbReference type="CDD" id="cd22584">
    <property type="entry name" value="Rcat_RBR_unk"/>
    <property type="match status" value="1"/>
</dbReference>
<dbReference type="GO" id="GO:0061630">
    <property type="term" value="F:ubiquitin protein ligase activity"/>
    <property type="evidence" value="ECO:0007669"/>
    <property type="project" value="UniProtKB-EC"/>
</dbReference>
<feature type="region of interest" description="Disordered" evidence="10">
    <location>
        <begin position="45"/>
        <end position="71"/>
    </location>
</feature>
<dbReference type="Proteomes" id="UP001412239">
    <property type="component" value="Unassembled WGS sequence"/>
</dbReference>
<gene>
    <name evidence="12" type="ORF">GSTUAT00005777001</name>
</gene>
<evidence type="ECO:0000259" key="11">
    <source>
        <dbReference type="PROSITE" id="PS51873"/>
    </source>
</evidence>
<feature type="region of interest" description="Disordered" evidence="10">
    <location>
        <begin position="328"/>
        <end position="401"/>
    </location>
</feature>
<keyword evidence="7" id="KW-0833">Ubl conjugation pathway</keyword>
<dbReference type="InterPro" id="IPR002867">
    <property type="entry name" value="IBR_dom"/>
</dbReference>
<keyword evidence="5" id="KW-0677">Repeat</keyword>
<accession>A0A292PRF9</accession>
<feature type="compositionally biased region" description="Basic and acidic residues" evidence="10">
    <location>
        <begin position="254"/>
        <end position="289"/>
    </location>
</feature>
<dbReference type="EMBL" id="LN891055">
    <property type="protein sequence ID" value="CUS10139.1"/>
    <property type="molecule type" value="Genomic_DNA"/>
</dbReference>
<feature type="coiled-coil region" evidence="9">
    <location>
        <begin position="838"/>
        <end position="865"/>
    </location>
</feature>
<keyword evidence="13" id="KW-1185">Reference proteome</keyword>
<dbReference type="SUPFAM" id="SSF57850">
    <property type="entry name" value="RING/U-box"/>
    <property type="match status" value="2"/>
</dbReference>
<dbReference type="GO" id="GO:0008270">
    <property type="term" value="F:zinc ion binding"/>
    <property type="evidence" value="ECO:0007669"/>
    <property type="project" value="UniProtKB-KW"/>
</dbReference>
<reference evidence="12" key="1">
    <citation type="submission" date="2015-10" db="EMBL/GenBank/DDBJ databases">
        <authorList>
            <person name="Regsiter A."/>
            <person name="william w."/>
        </authorList>
    </citation>
    <scope>NUCLEOTIDE SEQUENCE</scope>
    <source>
        <strain evidence="12">Montdore</strain>
    </source>
</reference>
<feature type="compositionally biased region" description="Basic and acidic residues" evidence="10">
    <location>
        <begin position="349"/>
        <end position="380"/>
    </location>
</feature>
<dbReference type="GO" id="GO:0016567">
    <property type="term" value="P:protein ubiquitination"/>
    <property type="evidence" value="ECO:0007669"/>
    <property type="project" value="InterPro"/>
</dbReference>
<dbReference type="PANTHER" id="PTHR11685">
    <property type="entry name" value="RBR FAMILY RING FINGER AND IBR DOMAIN-CONTAINING"/>
    <property type="match status" value="1"/>
</dbReference>
<feature type="compositionally biased region" description="Basic and acidic residues" evidence="10">
    <location>
        <begin position="130"/>
        <end position="140"/>
    </location>
</feature>
<dbReference type="CDD" id="cd20335">
    <property type="entry name" value="BRcat_RBR"/>
    <property type="match status" value="1"/>
</dbReference>
<feature type="region of interest" description="Disordered" evidence="10">
    <location>
        <begin position="1"/>
        <end position="20"/>
    </location>
</feature>
<name>A0A292PRF9_9PEZI</name>
<organism evidence="12 13">
    <name type="scientific">Tuber aestivum</name>
    <name type="common">summer truffle</name>
    <dbReference type="NCBI Taxonomy" id="59557"/>
    <lineage>
        <taxon>Eukaryota</taxon>
        <taxon>Fungi</taxon>
        <taxon>Dikarya</taxon>
        <taxon>Ascomycota</taxon>
        <taxon>Pezizomycotina</taxon>
        <taxon>Pezizomycetes</taxon>
        <taxon>Pezizales</taxon>
        <taxon>Tuberaceae</taxon>
        <taxon>Tuber</taxon>
    </lineage>
</organism>
<evidence type="ECO:0000256" key="9">
    <source>
        <dbReference type="SAM" id="Coils"/>
    </source>
</evidence>
<evidence type="ECO:0000256" key="4">
    <source>
        <dbReference type="ARBA" id="ARBA00022723"/>
    </source>
</evidence>
<feature type="region of interest" description="Disordered" evidence="10">
    <location>
        <begin position="804"/>
        <end position="838"/>
    </location>
</feature>
<feature type="compositionally biased region" description="Low complexity" evidence="10">
    <location>
        <begin position="105"/>
        <end position="115"/>
    </location>
</feature>
<dbReference type="Pfam" id="PF01485">
    <property type="entry name" value="IBR"/>
    <property type="match status" value="1"/>
</dbReference>
<evidence type="ECO:0000256" key="5">
    <source>
        <dbReference type="ARBA" id="ARBA00022737"/>
    </source>
</evidence>
<feature type="compositionally biased region" description="Acidic residues" evidence="10">
    <location>
        <begin position="50"/>
        <end position="61"/>
    </location>
</feature>
<feature type="region of interest" description="Disordered" evidence="10">
    <location>
        <begin position="88"/>
        <end position="115"/>
    </location>
</feature>
<evidence type="ECO:0000313" key="13">
    <source>
        <dbReference type="Proteomes" id="UP001412239"/>
    </source>
</evidence>
<dbReference type="EC" id="2.3.2.31" evidence="2"/>
<keyword evidence="6" id="KW-0863">Zinc-finger</keyword>
<evidence type="ECO:0000313" key="12">
    <source>
        <dbReference type="EMBL" id="CUS10139.1"/>
    </source>
</evidence>
<evidence type="ECO:0000256" key="3">
    <source>
        <dbReference type="ARBA" id="ARBA00022679"/>
    </source>
</evidence>
<feature type="region of interest" description="Disordered" evidence="10">
    <location>
        <begin position="193"/>
        <end position="304"/>
    </location>
</feature>
<dbReference type="PROSITE" id="PS51873">
    <property type="entry name" value="TRIAD"/>
    <property type="match status" value="1"/>
</dbReference>
<feature type="compositionally biased region" description="Polar residues" evidence="10">
    <location>
        <begin position="1"/>
        <end position="10"/>
    </location>
</feature>
<protein>
    <recommendedName>
        <fullName evidence="2">RBR-type E3 ubiquitin transferase</fullName>
        <ecNumber evidence="2">2.3.2.31</ecNumber>
    </recommendedName>
</protein>
<feature type="domain" description="RING-type" evidence="11">
    <location>
        <begin position="490"/>
        <end position="703"/>
    </location>
</feature>
<keyword evidence="9" id="KW-0175">Coiled coil</keyword>
<evidence type="ECO:0000256" key="10">
    <source>
        <dbReference type="SAM" id="MobiDB-lite"/>
    </source>
</evidence>
<feature type="compositionally biased region" description="Basic and acidic residues" evidence="10">
    <location>
        <begin position="828"/>
        <end position="838"/>
    </location>
</feature>
<evidence type="ECO:0000256" key="2">
    <source>
        <dbReference type="ARBA" id="ARBA00012251"/>
    </source>
</evidence>
<dbReference type="InterPro" id="IPR031127">
    <property type="entry name" value="E3_UB_ligase_RBR"/>
</dbReference>
<dbReference type="InterPro" id="IPR044066">
    <property type="entry name" value="TRIAD_supradom"/>
</dbReference>
<dbReference type="AlphaFoldDB" id="A0A292PRF9"/>
<evidence type="ECO:0000256" key="8">
    <source>
        <dbReference type="ARBA" id="ARBA00022833"/>
    </source>
</evidence>
<comment type="catalytic activity">
    <reaction evidence="1">
        <text>[E2 ubiquitin-conjugating enzyme]-S-ubiquitinyl-L-cysteine + [acceptor protein]-L-lysine = [E2 ubiquitin-conjugating enzyme]-L-cysteine + [acceptor protein]-N(6)-ubiquitinyl-L-lysine.</text>
        <dbReference type="EC" id="2.3.2.31"/>
    </reaction>
</comment>
<feature type="compositionally biased region" description="Basic and acidic residues" evidence="10">
    <location>
        <begin position="229"/>
        <end position="247"/>
    </location>
</feature>
<proteinExistence type="predicted"/>
<keyword evidence="8" id="KW-0862">Zinc</keyword>
<evidence type="ECO:0000256" key="7">
    <source>
        <dbReference type="ARBA" id="ARBA00022786"/>
    </source>
</evidence>